<evidence type="ECO:0000313" key="1">
    <source>
        <dbReference type="EMBL" id="EHC11100.1"/>
    </source>
</evidence>
<protein>
    <submittedName>
        <fullName evidence="1">Uncharacterized protein</fullName>
    </submittedName>
</protein>
<gene>
    <name evidence="1" type="ORF">FJSC11DRAFT_3334</name>
</gene>
<proteinExistence type="predicted"/>
<name>G6FWT5_9CYAN</name>
<evidence type="ECO:0000313" key="2">
    <source>
        <dbReference type="Proteomes" id="UP000004344"/>
    </source>
</evidence>
<dbReference type="Proteomes" id="UP000004344">
    <property type="component" value="Unassembled WGS sequence"/>
</dbReference>
<sequence length="35" mass="4215">MLRRCLRFYLAVILLHFLEIATRMQLVKNKPGIRT</sequence>
<organism evidence="1 2">
    <name type="scientific">Fischerella thermalis JSC-11</name>
    <dbReference type="NCBI Taxonomy" id="741277"/>
    <lineage>
        <taxon>Bacteria</taxon>
        <taxon>Bacillati</taxon>
        <taxon>Cyanobacteriota</taxon>
        <taxon>Cyanophyceae</taxon>
        <taxon>Nostocales</taxon>
        <taxon>Hapalosiphonaceae</taxon>
        <taxon>Fischerella</taxon>
    </lineage>
</organism>
<comment type="caution">
    <text evidence="1">The sequence shown here is derived from an EMBL/GenBank/DDBJ whole genome shotgun (WGS) entry which is preliminary data.</text>
</comment>
<accession>G6FWT5</accession>
<keyword evidence="2" id="KW-1185">Reference proteome</keyword>
<dbReference type="AlphaFoldDB" id="G6FWT5"/>
<dbReference type="EMBL" id="AGIZ01000010">
    <property type="protein sequence ID" value="EHC11100.1"/>
    <property type="molecule type" value="Genomic_DNA"/>
</dbReference>
<reference evidence="1 2" key="1">
    <citation type="submission" date="2011-09" db="EMBL/GenBank/DDBJ databases">
        <title>The draft genome of Fischerella sp. JSC-11.</title>
        <authorList>
            <consortium name="US DOE Joint Genome Institute (JGI-PGF)"/>
            <person name="Lucas S."/>
            <person name="Han J."/>
            <person name="Lapidus A."/>
            <person name="Cheng J.-F."/>
            <person name="Goodwin L."/>
            <person name="Pitluck S."/>
            <person name="Peters L."/>
            <person name="Land M.L."/>
            <person name="Hauser L."/>
            <person name="Sarkisova S."/>
            <person name="Bryant D.A."/>
            <person name="Brown I."/>
            <person name="Woyke T.J."/>
        </authorList>
    </citation>
    <scope>NUCLEOTIDE SEQUENCE [LARGE SCALE GENOMIC DNA]</scope>
    <source>
        <strain evidence="1 2">JSC-11</strain>
    </source>
</reference>